<reference evidence="8" key="1">
    <citation type="submission" date="2017-09" db="EMBL/GenBank/DDBJ databases">
        <title>Metaegenomics of thermophilic ammonia-oxidizing enrichment culture.</title>
        <authorList>
            <person name="Kato S."/>
            <person name="Suzuki K."/>
        </authorList>
    </citation>
    <scope>NUCLEOTIDE SEQUENCE [LARGE SCALE GENOMIC DNA]</scope>
</reference>
<dbReference type="Proteomes" id="UP000236173">
    <property type="component" value="Unassembled WGS sequence"/>
</dbReference>
<dbReference type="InterPro" id="IPR001694">
    <property type="entry name" value="NADH_UbQ_OxRdtase_su1/FPO"/>
</dbReference>
<dbReference type="PANTHER" id="PTHR11432">
    <property type="entry name" value="NADH DEHYDROGENASE SUBUNIT 1"/>
    <property type="match status" value="1"/>
</dbReference>
<organism evidence="7 8">
    <name type="scientific">Candidatus Fervidibacter japonicus</name>
    <dbReference type="NCBI Taxonomy" id="2035412"/>
    <lineage>
        <taxon>Bacteria</taxon>
        <taxon>Candidatus Fervidibacterota</taxon>
        <taxon>Candidatus Fervidibacter</taxon>
    </lineage>
</organism>
<name>A0A2H5XFN8_9BACT</name>
<keyword evidence="5" id="KW-1003">Cell membrane</keyword>
<accession>A0A2H5XFN8</accession>
<keyword evidence="5" id="KW-0830">Ubiquinone</keyword>
<dbReference type="EC" id="7.1.1.-" evidence="5"/>
<keyword evidence="5 6" id="KW-0520">NAD</keyword>
<dbReference type="GO" id="GO:0009060">
    <property type="term" value="P:aerobic respiration"/>
    <property type="evidence" value="ECO:0007669"/>
    <property type="project" value="TreeGrafter"/>
</dbReference>
<feature type="transmembrane region" description="Helical" evidence="5">
    <location>
        <begin position="195"/>
        <end position="219"/>
    </location>
</feature>
<sequence length="348" mass="38034">MTVSDIGWSVLKLLIILGCVMAVVPFIIWAERRFIAFMQDRYGPNRVGPAGLLQSIADGIKLLFKEEIVPAGADKAVYFLAPMLTMVPALCAFAVIPFGPDAQVVDINVGVLYILGLGSLAVYGIVLAGWASNSKYALLGGLRSAAQMLSYELGVGLAVVVVVMMTGTLSLRGIVEVQSSPLTFWWFGREVVIPFLPNWLVFKPLAWPALAMFLVGAFAETNRPPFDLPEAEGELVAGYHTEYTGMKFAMFFLGEYANVVTASAMVTTLFLGGWSPIVWVRGSGILPPLVWFLLKLVALLFVFIWARATLPRIRYDQLMQLGWKTLLPIGMANIAALGLWDALVVLNR</sequence>
<feature type="transmembrane region" description="Helical" evidence="5">
    <location>
        <begin position="6"/>
        <end position="29"/>
    </location>
</feature>
<dbReference type="GO" id="GO:0003954">
    <property type="term" value="F:NADH dehydrogenase activity"/>
    <property type="evidence" value="ECO:0007669"/>
    <property type="project" value="TreeGrafter"/>
</dbReference>
<evidence type="ECO:0000256" key="6">
    <source>
        <dbReference type="RuleBase" id="RU000471"/>
    </source>
</evidence>
<gene>
    <name evidence="7" type="primary">nuoH_1</name>
    <name evidence="5" type="synonym">nuoH</name>
    <name evidence="7" type="ORF">HRbin17_02527</name>
</gene>
<dbReference type="Pfam" id="PF00146">
    <property type="entry name" value="NADHdh"/>
    <property type="match status" value="1"/>
</dbReference>
<feature type="transmembrane region" description="Helical" evidence="5">
    <location>
        <begin position="111"/>
        <end position="132"/>
    </location>
</feature>
<dbReference type="GO" id="GO:0005886">
    <property type="term" value="C:plasma membrane"/>
    <property type="evidence" value="ECO:0007669"/>
    <property type="project" value="UniProtKB-SubCell"/>
</dbReference>
<keyword evidence="5" id="KW-0874">Quinone</keyword>
<dbReference type="HAMAP" id="MF_01350">
    <property type="entry name" value="NDH1_NuoH"/>
    <property type="match status" value="1"/>
</dbReference>
<protein>
    <recommendedName>
        <fullName evidence="5">NADH-quinone oxidoreductase subunit H</fullName>
        <ecNumber evidence="5">7.1.1.-</ecNumber>
    </recommendedName>
    <alternativeName>
        <fullName evidence="5">NADH dehydrogenase I subunit H</fullName>
    </alternativeName>
    <alternativeName>
        <fullName evidence="5">NDH-1 subunit H</fullName>
    </alternativeName>
</protein>
<evidence type="ECO:0000256" key="2">
    <source>
        <dbReference type="ARBA" id="ARBA00022692"/>
    </source>
</evidence>
<proteinExistence type="inferred from homology"/>
<dbReference type="AlphaFoldDB" id="A0A2H5XFN8"/>
<dbReference type="GO" id="GO:0016655">
    <property type="term" value="F:oxidoreductase activity, acting on NAD(P)H, quinone or similar compound as acceptor"/>
    <property type="evidence" value="ECO:0007669"/>
    <property type="project" value="UniProtKB-UniRule"/>
</dbReference>
<comment type="similarity">
    <text evidence="5 6">Belongs to the complex I subunit 1 family.</text>
</comment>
<keyword evidence="7" id="KW-0560">Oxidoreductase</keyword>
<evidence type="ECO:0000256" key="5">
    <source>
        <dbReference type="HAMAP-Rule" id="MF_01350"/>
    </source>
</evidence>
<comment type="function">
    <text evidence="5">NDH-1 shuttles electrons from NADH, via FMN and iron-sulfur (Fe-S) centers, to quinones in the respiratory chain. The immediate electron acceptor for the enzyme in this species is believed to be ubiquinone. Couples the redox reaction to proton translocation (for every two electrons transferred, four hydrogen ions are translocated across the cytoplasmic membrane), and thus conserves the redox energy in a proton gradient. This subunit may bind ubiquinone.</text>
</comment>
<comment type="catalytic activity">
    <reaction evidence="5">
        <text>a quinone + NADH + 5 H(+)(in) = a quinol + NAD(+) + 4 H(+)(out)</text>
        <dbReference type="Rhea" id="RHEA:57888"/>
        <dbReference type="ChEBI" id="CHEBI:15378"/>
        <dbReference type="ChEBI" id="CHEBI:24646"/>
        <dbReference type="ChEBI" id="CHEBI:57540"/>
        <dbReference type="ChEBI" id="CHEBI:57945"/>
        <dbReference type="ChEBI" id="CHEBI:132124"/>
    </reaction>
</comment>
<evidence type="ECO:0000313" key="8">
    <source>
        <dbReference type="Proteomes" id="UP000236173"/>
    </source>
</evidence>
<dbReference type="InterPro" id="IPR018086">
    <property type="entry name" value="NADH_UbQ_OxRdtase_su1_CS"/>
</dbReference>
<feature type="transmembrane region" description="Helical" evidence="5">
    <location>
        <begin position="77"/>
        <end position="99"/>
    </location>
</feature>
<keyword evidence="3 5" id="KW-1133">Transmembrane helix</keyword>
<dbReference type="PROSITE" id="PS00668">
    <property type="entry name" value="COMPLEX1_ND1_2"/>
    <property type="match status" value="1"/>
</dbReference>
<comment type="subcellular location">
    <subcellularLocation>
        <location evidence="5 6">Cell membrane</location>
        <topology evidence="5 6">Multi-pass membrane protein</topology>
    </subcellularLocation>
    <subcellularLocation>
        <location evidence="1">Membrane</location>
        <topology evidence="1">Multi-pass membrane protein</topology>
    </subcellularLocation>
</comment>
<evidence type="ECO:0000313" key="7">
    <source>
        <dbReference type="EMBL" id="GBC99994.1"/>
    </source>
</evidence>
<keyword evidence="2 5" id="KW-0812">Transmembrane</keyword>
<comment type="caution">
    <text evidence="7">The sequence shown here is derived from an EMBL/GenBank/DDBJ whole genome shotgun (WGS) entry which is preliminary data.</text>
</comment>
<dbReference type="NCBIfam" id="NF004741">
    <property type="entry name" value="PRK06076.1-2"/>
    <property type="match status" value="1"/>
</dbReference>
<evidence type="ECO:0000256" key="1">
    <source>
        <dbReference type="ARBA" id="ARBA00004141"/>
    </source>
</evidence>
<keyword evidence="5" id="KW-1278">Translocase</keyword>
<dbReference type="PANTHER" id="PTHR11432:SF3">
    <property type="entry name" value="NADH-UBIQUINONE OXIDOREDUCTASE CHAIN 1"/>
    <property type="match status" value="1"/>
</dbReference>
<feature type="transmembrane region" description="Helical" evidence="5">
    <location>
        <begin position="153"/>
        <end position="175"/>
    </location>
</feature>
<keyword evidence="4 5" id="KW-0472">Membrane</keyword>
<evidence type="ECO:0000256" key="3">
    <source>
        <dbReference type="ARBA" id="ARBA00022989"/>
    </source>
</evidence>
<dbReference type="EMBL" id="BEHT01000046">
    <property type="protein sequence ID" value="GBC99994.1"/>
    <property type="molecule type" value="Genomic_DNA"/>
</dbReference>
<dbReference type="PROSITE" id="PS00667">
    <property type="entry name" value="COMPLEX1_ND1_1"/>
    <property type="match status" value="1"/>
</dbReference>
<dbReference type="GO" id="GO:0048038">
    <property type="term" value="F:quinone binding"/>
    <property type="evidence" value="ECO:0007669"/>
    <property type="project" value="UniProtKB-KW"/>
</dbReference>
<feature type="transmembrane region" description="Helical" evidence="5">
    <location>
        <begin position="256"/>
        <end position="279"/>
    </location>
</feature>
<feature type="transmembrane region" description="Helical" evidence="5">
    <location>
        <begin position="326"/>
        <end position="346"/>
    </location>
</feature>
<feature type="transmembrane region" description="Helical" evidence="5">
    <location>
        <begin position="285"/>
        <end position="306"/>
    </location>
</feature>
<comment type="subunit">
    <text evidence="5">NDH-1 is composed of 14 different subunits. Subunits NuoA, H, J, K, L, M, N constitute the membrane sector of the complex.</text>
</comment>
<evidence type="ECO:0000256" key="4">
    <source>
        <dbReference type="ARBA" id="ARBA00023136"/>
    </source>
</evidence>